<dbReference type="AlphaFoldDB" id="A0A544TW00"/>
<feature type="domain" description="HAMP" evidence="9">
    <location>
        <begin position="213"/>
        <end position="265"/>
    </location>
</feature>
<organism evidence="10 11">
    <name type="scientific">Psychrobacillus vulpis</name>
    <dbReference type="NCBI Taxonomy" id="2325572"/>
    <lineage>
        <taxon>Bacteria</taxon>
        <taxon>Bacillati</taxon>
        <taxon>Bacillota</taxon>
        <taxon>Bacilli</taxon>
        <taxon>Bacillales</taxon>
        <taxon>Bacillaceae</taxon>
        <taxon>Psychrobacillus</taxon>
    </lineage>
</organism>
<dbReference type="PANTHER" id="PTHR32089:SF112">
    <property type="entry name" value="LYSOZYME-LIKE PROTEIN-RELATED"/>
    <property type="match status" value="1"/>
</dbReference>
<dbReference type="OrthoDB" id="358716at2"/>
<evidence type="ECO:0000256" key="7">
    <source>
        <dbReference type="SAM" id="Phobius"/>
    </source>
</evidence>
<keyword evidence="4 6" id="KW-0807">Transducer</keyword>
<feature type="domain" description="Methyl-accepting transducer" evidence="8">
    <location>
        <begin position="284"/>
        <end position="534"/>
    </location>
</feature>
<dbReference type="SMART" id="SM00304">
    <property type="entry name" value="HAMP"/>
    <property type="match status" value="1"/>
</dbReference>
<dbReference type="CDD" id="cd06225">
    <property type="entry name" value="HAMP"/>
    <property type="match status" value="1"/>
</dbReference>
<evidence type="ECO:0000256" key="3">
    <source>
        <dbReference type="ARBA" id="ARBA00023136"/>
    </source>
</evidence>
<feature type="transmembrane region" description="Helical" evidence="7">
    <location>
        <begin position="189"/>
        <end position="212"/>
    </location>
</feature>
<dbReference type="InterPro" id="IPR024478">
    <property type="entry name" value="HlyB_4HB_MCP"/>
</dbReference>
<keyword evidence="11" id="KW-1185">Reference proteome</keyword>
<evidence type="ECO:0000256" key="2">
    <source>
        <dbReference type="ARBA" id="ARBA00022475"/>
    </source>
</evidence>
<accession>A0A544TW00</accession>
<evidence type="ECO:0000259" key="9">
    <source>
        <dbReference type="PROSITE" id="PS50885"/>
    </source>
</evidence>
<name>A0A544TW00_9BACI</name>
<dbReference type="CDD" id="cd11386">
    <property type="entry name" value="MCP_signal"/>
    <property type="match status" value="1"/>
</dbReference>
<dbReference type="InterPro" id="IPR003660">
    <property type="entry name" value="HAMP_dom"/>
</dbReference>
<evidence type="ECO:0000256" key="5">
    <source>
        <dbReference type="ARBA" id="ARBA00029447"/>
    </source>
</evidence>
<evidence type="ECO:0000256" key="4">
    <source>
        <dbReference type="ARBA" id="ARBA00023224"/>
    </source>
</evidence>
<evidence type="ECO:0000256" key="6">
    <source>
        <dbReference type="PROSITE-ProRule" id="PRU00284"/>
    </source>
</evidence>
<dbReference type="Pfam" id="PF00672">
    <property type="entry name" value="HAMP"/>
    <property type="match status" value="1"/>
</dbReference>
<evidence type="ECO:0000256" key="1">
    <source>
        <dbReference type="ARBA" id="ARBA00004236"/>
    </source>
</evidence>
<comment type="similarity">
    <text evidence="5">Belongs to the methyl-accepting chemotaxis (MCP) protein family.</text>
</comment>
<dbReference type="GO" id="GO:0007165">
    <property type="term" value="P:signal transduction"/>
    <property type="evidence" value="ECO:0007669"/>
    <property type="project" value="UniProtKB-KW"/>
</dbReference>
<comment type="caution">
    <text evidence="10">The sequence shown here is derived from an EMBL/GenBank/DDBJ whole genome shotgun (WGS) entry which is preliminary data.</text>
</comment>
<evidence type="ECO:0000313" key="11">
    <source>
        <dbReference type="Proteomes" id="UP000316626"/>
    </source>
</evidence>
<dbReference type="PANTHER" id="PTHR32089">
    <property type="entry name" value="METHYL-ACCEPTING CHEMOTAXIS PROTEIN MCPB"/>
    <property type="match status" value="1"/>
</dbReference>
<dbReference type="SUPFAM" id="SSF58104">
    <property type="entry name" value="Methyl-accepting chemotaxis protein (MCP) signaling domain"/>
    <property type="match status" value="1"/>
</dbReference>
<dbReference type="PROSITE" id="PS50885">
    <property type="entry name" value="HAMP"/>
    <property type="match status" value="1"/>
</dbReference>
<dbReference type="Pfam" id="PF12729">
    <property type="entry name" value="4HB_MCP_1"/>
    <property type="match status" value="1"/>
</dbReference>
<dbReference type="Proteomes" id="UP000316626">
    <property type="component" value="Unassembled WGS sequence"/>
</dbReference>
<gene>
    <name evidence="10" type="ORF">FG384_01330</name>
</gene>
<feature type="transmembrane region" description="Helical" evidence="7">
    <location>
        <begin position="12"/>
        <end position="33"/>
    </location>
</feature>
<dbReference type="PROSITE" id="PS50111">
    <property type="entry name" value="CHEMOTAXIS_TRANSDUC_2"/>
    <property type="match status" value="1"/>
</dbReference>
<protein>
    <submittedName>
        <fullName evidence="10">Methyl-accepting chemotaxis protein</fullName>
    </submittedName>
</protein>
<dbReference type="Gene3D" id="1.10.287.950">
    <property type="entry name" value="Methyl-accepting chemotaxis protein"/>
    <property type="match status" value="1"/>
</dbReference>
<proteinExistence type="inferred from homology"/>
<keyword evidence="7" id="KW-1133">Transmembrane helix</keyword>
<dbReference type="EMBL" id="VDGI01000001">
    <property type="protein sequence ID" value="TQR21625.1"/>
    <property type="molecule type" value="Genomic_DNA"/>
</dbReference>
<keyword evidence="2" id="KW-1003">Cell membrane</keyword>
<comment type="subcellular location">
    <subcellularLocation>
        <location evidence="1">Cell membrane</location>
    </subcellularLocation>
</comment>
<dbReference type="InterPro" id="IPR004089">
    <property type="entry name" value="MCPsignal_dom"/>
</dbReference>
<dbReference type="RefSeq" id="WP_142640750.1">
    <property type="nucleotide sequence ID" value="NZ_VDGI01000001.1"/>
</dbReference>
<dbReference type="Pfam" id="PF00015">
    <property type="entry name" value="MCPsignal"/>
    <property type="match status" value="1"/>
</dbReference>
<keyword evidence="3 7" id="KW-0472">Membrane</keyword>
<dbReference type="SMART" id="SM00283">
    <property type="entry name" value="MA"/>
    <property type="match status" value="1"/>
</dbReference>
<sequence>MRFLKNLKIKQKLLILIAISMLSSACIGIIGLIDLGKMEKNSIKVFNEILKPTQWLGDVRFQLAIIDNSLLSLTLTEDVSENARLKEDIDASTKIIIAKINEYRELELLDREKETLAEYDRMLPEFKEPRERMIAYAEKNENTKAYEVYINELKQQRESLDELLLILQQSNIEYAQEVNQQNQKDIDNATIILVVIFAISIVVTLFISFVILKMIVSPTNELKELLSKAEEGDFTVQGSYQSKDELGALTASFNKMISGVRGIIQTVADTSQQVAAASEELTASAEQTAAATNHVASAIEEIATGAEHSTTKIEKNSNEMQDVLKGINEIADGSAQVSEVARETSKEAEEGNKIVENNLHQMSNIHASVQKSHEVISSLSQRSNEVGQILDVINDIAAQTNLLALNAAIEAARAGEHGKGFAVVADEVRKLAEQSLSSTKLIAEIITSIQNDSNQSVKYMGEVMTNAKVGMEITTETADKFVQILEKTRSITPQIEGITSTVQDIVQSIETVSGVAEELAAFAQENASSSEEVAASTEQQLASMEEINSSSKSLAKMAEQLNEMVSKFKI</sequence>
<dbReference type="Gene3D" id="6.10.340.10">
    <property type="match status" value="1"/>
</dbReference>
<keyword evidence="7" id="KW-0812">Transmembrane</keyword>
<evidence type="ECO:0000313" key="10">
    <source>
        <dbReference type="EMBL" id="TQR21625.1"/>
    </source>
</evidence>
<dbReference type="PROSITE" id="PS51257">
    <property type="entry name" value="PROKAR_LIPOPROTEIN"/>
    <property type="match status" value="1"/>
</dbReference>
<evidence type="ECO:0000259" key="8">
    <source>
        <dbReference type="PROSITE" id="PS50111"/>
    </source>
</evidence>
<reference evidence="10 11" key="1">
    <citation type="submission" date="2019-06" db="EMBL/GenBank/DDBJ databases">
        <title>Psychrobacillus vulpis sp. nov., a new species isolated from feces of a red fox that inhabits in The Tablas de Daimiel Natural Park, Albacete, Spain.</title>
        <authorList>
            <person name="Rodriguez M."/>
            <person name="Reina J.C."/>
            <person name="Bejar V."/>
            <person name="Llamas I."/>
        </authorList>
    </citation>
    <scope>NUCLEOTIDE SEQUENCE [LARGE SCALE GENOMIC DNA]</scope>
    <source>
        <strain evidence="10 11">Z8</strain>
    </source>
</reference>
<dbReference type="GO" id="GO:0005886">
    <property type="term" value="C:plasma membrane"/>
    <property type="evidence" value="ECO:0007669"/>
    <property type="project" value="UniProtKB-SubCell"/>
</dbReference>